<dbReference type="Proteomes" id="UP001595836">
    <property type="component" value="Unassembled WGS sequence"/>
</dbReference>
<comment type="caution">
    <text evidence="1">The sequence shown here is derived from an EMBL/GenBank/DDBJ whole genome shotgun (WGS) entry which is preliminary data.</text>
</comment>
<gene>
    <name evidence="1" type="ORF">ACFO7U_01860</name>
</gene>
<dbReference type="EMBL" id="JBHSHP010000007">
    <property type="protein sequence ID" value="MFC4753524.1"/>
    <property type="molecule type" value="Genomic_DNA"/>
</dbReference>
<keyword evidence="2" id="KW-1185">Reference proteome</keyword>
<dbReference type="RefSeq" id="WP_380059520.1">
    <property type="nucleotide sequence ID" value="NZ_BAABCD010000007.1"/>
</dbReference>
<sequence length="36" mass="4235">MLVELTRNAYRLWQLTRHSNYLGDACVWRGVWLAAA</sequence>
<dbReference type="Pfam" id="PF06966">
    <property type="entry name" value="DUF1295"/>
    <property type="match status" value="1"/>
</dbReference>
<evidence type="ECO:0000313" key="2">
    <source>
        <dbReference type="Proteomes" id="UP001595836"/>
    </source>
</evidence>
<name>A0ABV9PMW0_9ACTN</name>
<proteinExistence type="predicted"/>
<dbReference type="InterPro" id="IPR010721">
    <property type="entry name" value="UstE-like"/>
</dbReference>
<evidence type="ECO:0000313" key="1">
    <source>
        <dbReference type="EMBL" id="MFC4753524.1"/>
    </source>
</evidence>
<protein>
    <submittedName>
        <fullName evidence="1">DUF1295 domain-containing protein</fullName>
    </submittedName>
</protein>
<reference evidence="2" key="1">
    <citation type="journal article" date="2019" name="Int. J. Syst. Evol. Microbiol.">
        <title>The Global Catalogue of Microorganisms (GCM) 10K type strain sequencing project: providing services to taxonomists for standard genome sequencing and annotation.</title>
        <authorList>
            <consortium name="The Broad Institute Genomics Platform"/>
            <consortium name="The Broad Institute Genome Sequencing Center for Infectious Disease"/>
            <person name="Wu L."/>
            <person name="Ma J."/>
        </authorList>
    </citation>
    <scope>NUCLEOTIDE SEQUENCE [LARGE SCALE GENOMIC DNA]</scope>
    <source>
        <strain evidence="2">JCM 11882</strain>
    </source>
</reference>
<accession>A0ABV9PMW0</accession>
<organism evidence="1 2">
    <name type="scientific">Dietzia aurantiaca</name>
    <dbReference type="NCBI Taxonomy" id="983873"/>
    <lineage>
        <taxon>Bacteria</taxon>
        <taxon>Bacillati</taxon>
        <taxon>Actinomycetota</taxon>
        <taxon>Actinomycetes</taxon>
        <taxon>Mycobacteriales</taxon>
        <taxon>Dietziaceae</taxon>
        <taxon>Dietzia</taxon>
    </lineage>
</organism>